<evidence type="ECO:0000313" key="2">
    <source>
        <dbReference type="EMBL" id="UTY33661.1"/>
    </source>
</evidence>
<dbReference type="KEGG" id="tpk:JO40_12350"/>
<dbReference type="RefSeq" id="WP_044979494.1">
    <property type="nucleotide sequence ID" value="NZ_CP009228.1"/>
</dbReference>
<accession>A0AAE9SJ65</accession>
<dbReference type="InterPro" id="IPR011204">
    <property type="entry name" value="Virulence_RhuM-like"/>
</dbReference>
<dbReference type="PANTHER" id="PTHR35810">
    <property type="entry name" value="CYTOPLASMIC PROTEIN-RELATED"/>
    <property type="match status" value="1"/>
</dbReference>
<gene>
    <name evidence="2" type="ORF">E4N74_06245</name>
    <name evidence="1" type="ORF">E4N76_07140</name>
</gene>
<dbReference type="EMBL" id="CP038804">
    <property type="protein sequence ID" value="UTY33661.1"/>
    <property type="molecule type" value="Genomic_DNA"/>
</dbReference>
<keyword evidence="4" id="KW-1185">Reference proteome</keyword>
<dbReference type="PIRSF" id="PIRSF015268">
    <property type="entry name" value="Virulence_RhuM"/>
    <property type="match status" value="1"/>
</dbReference>
<reference evidence="2" key="1">
    <citation type="submission" date="2019-04" db="EMBL/GenBank/DDBJ databases">
        <title>Whole genome sequencing of oral phylogroup 2 treponemes.</title>
        <authorList>
            <person name="Chan Y."/>
            <person name="Zeng H.H."/>
            <person name="Yu X.L."/>
            <person name="Leung W.K."/>
            <person name="Watt R.M."/>
        </authorList>
    </citation>
    <scope>NUCLEOTIDE SEQUENCE</scope>
    <source>
        <strain evidence="2">OMZ 835</strain>
        <strain evidence="1">OMZ 847</strain>
    </source>
</reference>
<name>A0AAE9SJ65_9SPIR</name>
<dbReference type="AlphaFoldDB" id="A0AAE9SJ65"/>
<evidence type="ECO:0000313" key="3">
    <source>
        <dbReference type="Proteomes" id="UP001058682"/>
    </source>
</evidence>
<evidence type="ECO:0000313" key="4">
    <source>
        <dbReference type="Proteomes" id="UP001059401"/>
    </source>
</evidence>
<protein>
    <submittedName>
        <fullName evidence="2">Hydroxyacid dehydrogenase</fullName>
    </submittedName>
</protein>
<dbReference type="Proteomes" id="UP001058682">
    <property type="component" value="Chromosome"/>
</dbReference>
<dbReference type="Proteomes" id="UP001059401">
    <property type="component" value="Chromosome"/>
</dbReference>
<evidence type="ECO:0000313" key="1">
    <source>
        <dbReference type="EMBL" id="UTY28795.1"/>
    </source>
</evidence>
<proteinExistence type="predicted"/>
<sequence>MLEKKDEIIIYNTEDGKTNVKLYAHDGMIWMNQQQIALLFESSKQNISLHIANIFKDKELDKKAVVKDYLTTASDGKNYEITYYALPMILAIGFRVRSKRGTQFRMWANQNLTEFLHKGFVLDDDRLKNPDGRPDYFDELLERIRDIRASEKRFYQKVRDLFALSSDYDSSDKATQNFFAATQNKLIYAVTHKTAAELILSRADSSKPNMALTSWKGSIVRKQDIYVSKNYLTKDELDVLNRIVIIFLETAELRAKMRKDLTMLYWKENFDKILVDNGFLLLNDKGVRSHQQMEKKVESIYLEFDAKRKAFYASEADKADELELKSLENLEKKLKEKK</sequence>
<dbReference type="PANTHER" id="PTHR35810:SF1">
    <property type="entry name" value="CYTOPLASMIC PROTEIN"/>
    <property type="match status" value="1"/>
</dbReference>
<dbReference type="Pfam" id="PF13310">
    <property type="entry name" value="Virulence_RhuM"/>
    <property type="match status" value="1"/>
</dbReference>
<organism evidence="2 3">
    <name type="scientific">Treponema putidum</name>
    <dbReference type="NCBI Taxonomy" id="221027"/>
    <lineage>
        <taxon>Bacteria</taxon>
        <taxon>Pseudomonadati</taxon>
        <taxon>Spirochaetota</taxon>
        <taxon>Spirochaetia</taxon>
        <taxon>Spirochaetales</taxon>
        <taxon>Treponemataceae</taxon>
        <taxon>Treponema</taxon>
    </lineage>
</organism>
<dbReference type="EMBL" id="CP038802">
    <property type="protein sequence ID" value="UTY28795.1"/>
    <property type="molecule type" value="Genomic_DNA"/>
</dbReference>